<dbReference type="EMBL" id="MFFB01000016">
    <property type="protein sequence ID" value="OGE94497.1"/>
    <property type="molecule type" value="Genomic_DNA"/>
</dbReference>
<evidence type="ECO:0000256" key="1">
    <source>
        <dbReference type="ARBA" id="ARBA00006611"/>
    </source>
</evidence>
<dbReference type="Gene3D" id="3.40.50.300">
    <property type="entry name" value="P-loop containing nucleotide triphosphate hydrolases"/>
    <property type="match status" value="1"/>
</dbReference>
<evidence type="ECO:0000313" key="3">
    <source>
        <dbReference type="EMBL" id="OGE94497.1"/>
    </source>
</evidence>
<dbReference type="InterPro" id="IPR001482">
    <property type="entry name" value="T2SS/T4SS_dom"/>
</dbReference>
<comment type="caution">
    <text evidence="3">The sequence shown here is derived from an EMBL/GenBank/DDBJ whole genome shotgun (WGS) entry which is preliminary data.</text>
</comment>
<dbReference type="Pfam" id="PF00437">
    <property type="entry name" value="T2SSE"/>
    <property type="match status" value="1"/>
</dbReference>
<organism evidence="3 4">
    <name type="scientific">Candidatus Doudnabacteria bacterium RIFCSPLOWO2_01_FULL_44_21</name>
    <dbReference type="NCBI Taxonomy" id="1817841"/>
    <lineage>
        <taxon>Bacteria</taxon>
        <taxon>Candidatus Doudnaibacteriota</taxon>
    </lineage>
</organism>
<sequence>MPYKSTELEINKLLMIVLQRGASDLHLVAGKPPTLRVDGSLVELKEYEVLSGATISGMVDVLLSTEEKKKEFEEAKELDFSFSFKDNVRFRINTYYQKGYVAAALRLVPNKIKTTEELNLPPQVKNMINYKQGLVLVVGPTGHGKSTTLAALIDLINHTRAENIVTIEDPIEYVYIQDKSMVNQREVGFDTKSFAKALRSVLRQDPNVVLVGEMRDLESIATTITVAETGHLVFATVHTNNAAETIDRIIDVFPAYQQNQIRSQLSNILISVISQRLLPKIGGGRLPAVEIMMNTTAVANVIREGKTYELPNIIRTSAASGMIVLDHNLAQLVRSNQVKVEDVLQYTSDRESFESLLRR</sequence>
<comment type="similarity">
    <text evidence="1">Belongs to the GSP E family.</text>
</comment>
<proteinExistence type="inferred from homology"/>
<protein>
    <submittedName>
        <fullName evidence="3">Type IV pili twitching motility protein PilT</fullName>
    </submittedName>
</protein>
<dbReference type="SUPFAM" id="SSF52540">
    <property type="entry name" value="P-loop containing nucleoside triphosphate hydrolases"/>
    <property type="match status" value="1"/>
</dbReference>
<dbReference type="InterPro" id="IPR050921">
    <property type="entry name" value="T4SS_GSP_E_ATPase"/>
</dbReference>
<gene>
    <name evidence="3" type="ORF">A3B10_02485</name>
</gene>
<dbReference type="InterPro" id="IPR006321">
    <property type="entry name" value="PilT/PilU"/>
</dbReference>
<dbReference type="AlphaFoldDB" id="A0A1F5PXB2"/>
<feature type="domain" description="Bacterial type II secretion system protein E" evidence="2">
    <location>
        <begin position="9"/>
        <end position="281"/>
    </location>
</feature>
<dbReference type="GO" id="GO:0016887">
    <property type="term" value="F:ATP hydrolysis activity"/>
    <property type="evidence" value="ECO:0007669"/>
    <property type="project" value="InterPro"/>
</dbReference>
<reference evidence="3 4" key="1">
    <citation type="journal article" date="2016" name="Nat. Commun.">
        <title>Thousands of microbial genomes shed light on interconnected biogeochemical processes in an aquifer system.</title>
        <authorList>
            <person name="Anantharaman K."/>
            <person name="Brown C.T."/>
            <person name="Hug L.A."/>
            <person name="Sharon I."/>
            <person name="Castelle C.J."/>
            <person name="Probst A.J."/>
            <person name="Thomas B.C."/>
            <person name="Singh A."/>
            <person name="Wilkins M.J."/>
            <person name="Karaoz U."/>
            <person name="Brodie E.L."/>
            <person name="Williams K.H."/>
            <person name="Hubbard S.S."/>
            <person name="Banfield J.F."/>
        </authorList>
    </citation>
    <scope>NUCLEOTIDE SEQUENCE [LARGE SCALE GENOMIC DNA]</scope>
</reference>
<dbReference type="PANTHER" id="PTHR30486">
    <property type="entry name" value="TWITCHING MOTILITY PROTEIN PILT"/>
    <property type="match status" value="1"/>
</dbReference>
<dbReference type="CDD" id="cd01131">
    <property type="entry name" value="PilT"/>
    <property type="match status" value="1"/>
</dbReference>
<dbReference type="NCBIfam" id="TIGR01420">
    <property type="entry name" value="pilT_fam"/>
    <property type="match status" value="1"/>
</dbReference>
<accession>A0A1F5PXB2</accession>
<evidence type="ECO:0000313" key="4">
    <source>
        <dbReference type="Proteomes" id="UP000177281"/>
    </source>
</evidence>
<dbReference type="PANTHER" id="PTHR30486:SF16">
    <property type="entry name" value="TWITCHING MOTILITY PROTEIN PILT"/>
    <property type="match status" value="1"/>
</dbReference>
<dbReference type="GO" id="GO:0005524">
    <property type="term" value="F:ATP binding"/>
    <property type="evidence" value="ECO:0007669"/>
    <property type="project" value="InterPro"/>
</dbReference>
<dbReference type="Gene3D" id="3.30.450.90">
    <property type="match status" value="1"/>
</dbReference>
<dbReference type="STRING" id="1817841.A3B10_02485"/>
<name>A0A1F5PXB2_9BACT</name>
<dbReference type="InterPro" id="IPR027417">
    <property type="entry name" value="P-loop_NTPase"/>
</dbReference>
<evidence type="ECO:0000259" key="2">
    <source>
        <dbReference type="Pfam" id="PF00437"/>
    </source>
</evidence>
<dbReference type="Proteomes" id="UP000177281">
    <property type="component" value="Unassembled WGS sequence"/>
</dbReference>